<dbReference type="OrthoDB" id="9924288at2759"/>
<reference evidence="4" key="3">
    <citation type="submission" date="2015-06" db="UniProtKB">
        <authorList>
            <consortium name="EnsemblMetazoa"/>
        </authorList>
    </citation>
    <scope>IDENTIFICATION</scope>
</reference>
<organism evidence="3">
    <name type="scientific">Capitella teleta</name>
    <name type="common">Polychaete worm</name>
    <dbReference type="NCBI Taxonomy" id="283909"/>
    <lineage>
        <taxon>Eukaryota</taxon>
        <taxon>Metazoa</taxon>
        <taxon>Spiralia</taxon>
        <taxon>Lophotrochozoa</taxon>
        <taxon>Annelida</taxon>
        <taxon>Polychaeta</taxon>
        <taxon>Sedentaria</taxon>
        <taxon>Scolecida</taxon>
        <taxon>Capitellidae</taxon>
        <taxon>Capitella</taxon>
    </lineage>
</organism>
<keyword evidence="2" id="KW-0812">Transmembrane</keyword>
<sequence>MKVKYSKLETSAEDEQGGKSSPEENGSNKWRNIWRSINAVMTLFFSLSAYVQLNDPDPYIWIPVYAVPAVLSLSMCVHPTVPSHPVWRTVCVLHIALCVAGALYLLAVMIEILTGKIVNPLLHEEGRRVPFLI</sequence>
<feature type="transmembrane region" description="Helical" evidence="2">
    <location>
        <begin position="59"/>
        <end position="78"/>
    </location>
</feature>
<dbReference type="PANTHER" id="PTHR34262">
    <property type="entry name" value="TRANSMEMBRANE PROTEIN 220"/>
    <property type="match status" value="1"/>
</dbReference>
<feature type="transmembrane region" description="Helical" evidence="2">
    <location>
        <begin position="33"/>
        <end position="53"/>
    </location>
</feature>
<accession>R7THW5</accession>
<dbReference type="EnsemblMetazoa" id="CapteT217562">
    <property type="protein sequence ID" value="CapteP217562"/>
    <property type="gene ID" value="CapteG217562"/>
</dbReference>
<reference evidence="5" key="1">
    <citation type="submission" date="2012-12" db="EMBL/GenBank/DDBJ databases">
        <authorList>
            <person name="Hellsten U."/>
            <person name="Grimwood J."/>
            <person name="Chapman J.A."/>
            <person name="Shapiro H."/>
            <person name="Aerts A."/>
            <person name="Otillar R.P."/>
            <person name="Terry A.Y."/>
            <person name="Boore J.L."/>
            <person name="Simakov O."/>
            <person name="Marletaz F."/>
            <person name="Cho S.-J."/>
            <person name="Edsinger-Gonzales E."/>
            <person name="Havlak P."/>
            <person name="Kuo D.-H."/>
            <person name="Larsson T."/>
            <person name="Lv J."/>
            <person name="Arendt D."/>
            <person name="Savage R."/>
            <person name="Osoegawa K."/>
            <person name="de Jong P."/>
            <person name="Lindberg D.R."/>
            <person name="Seaver E.C."/>
            <person name="Weisblat D.A."/>
            <person name="Putnam N.H."/>
            <person name="Grigoriev I.V."/>
            <person name="Rokhsar D.S."/>
        </authorList>
    </citation>
    <scope>NUCLEOTIDE SEQUENCE</scope>
    <source>
        <strain evidence="5">I ESC-2004</strain>
    </source>
</reference>
<gene>
    <name evidence="3" type="ORF">CAPTEDRAFT_217562</name>
</gene>
<dbReference type="InterPro" id="IPR029377">
    <property type="entry name" value="TMEM220"/>
</dbReference>
<dbReference type="EMBL" id="AMQN01013934">
    <property type="status" value="NOT_ANNOTATED_CDS"/>
    <property type="molecule type" value="Genomic_DNA"/>
</dbReference>
<name>R7THW5_CAPTE</name>
<dbReference type="Pfam" id="PF15071">
    <property type="entry name" value="TMEM220"/>
    <property type="match status" value="1"/>
</dbReference>
<keyword evidence="2" id="KW-0472">Membrane</keyword>
<keyword evidence="5" id="KW-1185">Reference proteome</keyword>
<dbReference type="HOGENOM" id="CLU_1908676_0_0_1"/>
<dbReference type="AlphaFoldDB" id="R7THW5"/>
<evidence type="ECO:0000256" key="1">
    <source>
        <dbReference type="SAM" id="MobiDB-lite"/>
    </source>
</evidence>
<dbReference type="EMBL" id="KB310617">
    <property type="protein sequence ID" value="ELT91151.1"/>
    <property type="molecule type" value="Genomic_DNA"/>
</dbReference>
<dbReference type="Proteomes" id="UP000014760">
    <property type="component" value="Unassembled WGS sequence"/>
</dbReference>
<evidence type="ECO:0000313" key="3">
    <source>
        <dbReference type="EMBL" id="ELT91151.1"/>
    </source>
</evidence>
<dbReference type="OMA" id="WAPALWR"/>
<evidence type="ECO:0008006" key="6">
    <source>
        <dbReference type="Google" id="ProtNLM"/>
    </source>
</evidence>
<proteinExistence type="predicted"/>
<reference evidence="3 5" key="2">
    <citation type="journal article" date="2013" name="Nature">
        <title>Insights into bilaterian evolution from three spiralian genomes.</title>
        <authorList>
            <person name="Simakov O."/>
            <person name="Marletaz F."/>
            <person name="Cho S.J."/>
            <person name="Edsinger-Gonzales E."/>
            <person name="Havlak P."/>
            <person name="Hellsten U."/>
            <person name="Kuo D.H."/>
            <person name="Larsson T."/>
            <person name="Lv J."/>
            <person name="Arendt D."/>
            <person name="Savage R."/>
            <person name="Osoegawa K."/>
            <person name="de Jong P."/>
            <person name="Grimwood J."/>
            <person name="Chapman J.A."/>
            <person name="Shapiro H."/>
            <person name="Aerts A."/>
            <person name="Otillar R.P."/>
            <person name="Terry A.Y."/>
            <person name="Boore J.L."/>
            <person name="Grigoriev I.V."/>
            <person name="Lindberg D.R."/>
            <person name="Seaver E.C."/>
            <person name="Weisblat D.A."/>
            <person name="Putnam N.H."/>
            <person name="Rokhsar D.S."/>
        </authorList>
    </citation>
    <scope>NUCLEOTIDE SEQUENCE</scope>
    <source>
        <strain evidence="3 5">I ESC-2004</strain>
    </source>
</reference>
<evidence type="ECO:0000313" key="4">
    <source>
        <dbReference type="EnsemblMetazoa" id="CapteP217562"/>
    </source>
</evidence>
<dbReference type="PANTHER" id="PTHR34262:SF1">
    <property type="entry name" value="TRANSMEMBRANE PROTEIN 220"/>
    <property type="match status" value="1"/>
</dbReference>
<feature type="transmembrane region" description="Helical" evidence="2">
    <location>
        <begin position="90"/>
        <end position="113"/>
    </location>
</feature>
<protein>
    <recommendedName>
        <fullName evidence="6">Transmembrane protein 220</fullName>
    </recommendedName>
</protein>
<keyword evidence="2" id="KW-1133">Transmembrane helix</keyword>
<feature type="region of interest" description="Disordered" evidence="1">
    <location>
        <begin position="1"/>
        <end position="27"/>
    </location>
</feature>
<evidence type="ECO:0000313" key="5">
    <source>
        <dbReference type="Proteomes" id="UP000014760"/>
    </source>
</evidence>
<evidence type="ECO:0000256" key="2">
    <source>
        <dbReference type="SAM" id="Phobius"/>
    </source>
</evidence>